<dbReference type="Proteomes" id="UP001054945">
    <property type="component" value="Unassembled WGS sequence"/>
</dbReference>
<feature type="compositionally biased region" description="Polar residues" evidence="1">
    <location>
        <begin position="1"/>
        <end position="14"/>
    </location>
</feature>
<reference evidence="2 3" key="1">
    <citation type="submission" date="2021-06" db="EMBL/GenBank/DDBJ databases">
        <title>Caerostris extrusa draft genome.</title>
        <authorList>
            <person name="Kono N."/>
            <person name="Arakawa K."/>
        </authorList>
    </citation>
    <scope>NUCLEOTIDE SEQUENCE [LARGE SCALE GENOMIC DNA]</scope>
</reference>
<name>A0AAV4W3V7_CAEEX</name>
<evidence type="ECO:0000256" key="1">
    <source>
        <dbReference type="SAM" id="MobiDB-lite"/>
    </source>
</evidence>
<gene>
    <name evidence="2" type="ORF">CEXT_257071</name>
</gene>
<comment type="caution">
    <text evidence="2">The sequence shown here is derived from an EMBL/GenBank/DDBJ whole genome shotgun (WGS) entry which is preliminary data.</text>
</comment>
<proteinExistence type="predicted"/>
<dbReference type="AlphaFoldDB" id="A0AAV4W3V7"/>
<evidence type="ECO:0000313" key="3">
    <source>
        <dbReference type="Proteomes" id="UP001054945"/>
    </source>
</evidence>
<organism evidence="2 3">
    <name type="scientific">Caerostris extrusa</name>
    <name type="common">Bark spider</name>
    <name type="synonym">Caerostris bankana</name>
    <dbReference type="NCBI Taxonomy" id="172846"/>
    <lineage>
        <taxon>Eukaryota</taxon>
        <taxon>Metazoa</taxon>
        <taxon>Ecdysozoa</taxon>
        <taxon>Arthropoda</taxon>
        <taxon>Chelicerata</taxon>
        <taxon>Arachnida</taxon>
        <taxon>Araneae</taxon>
        <taxon>Araneomorphae</taxon>
        <taxon>Entelegynae</taxon>
        <taxon>Araneoidea</taxon>
        <taxon>Araneidae</taxon>
        <taxon>Caerostris</taxon>
    </lineage>
</organism>
<keyword evidence="3" id="KW-1185">Reference proteome</keyword>
<feature type="region of interest" description="Disordered" evidence="1">
    <location>
        <begin position="1"/>
        <end position="37"/>
    </location>
</feature>
<accession>A0AAV4W3V7</accession>
<evidence type="ECO:0000313" key="2">
    <source>
        <dbReference type="EMBL" id="GIY76140.1"/>
    </source>
</evidence>
<dbReference type="EMBL" id="BPLR01015440">
    <property type="protein sequence ID" value="GIY76140.1"/>
    <property type="molecule type" value="Genomic_DNA"/>
</dbReference>
<sequence length="79" mass="8521">MFERSSPGTGTKSGNPAPRLTGPLASRGPVSGRQDPDAMSFSLPHLLYRECSICNHPPLGIHLMQNGRSACFRQLCLTP</sequence>
<protein>
    <submittedName>
        <fullName evidence="2">Uncharacterized protein</fullName>
    </submittedName>
</protein>